<gene>
    <name evidence="1" type="ORF">D5S19_07300</name>
</gene>
<comment type="caution">
    <text evidence="1">The sequence shown here is derived from an EMBL/GenBank/DDBJ whole genome shotgun (WGS) entry which is preliminary data.</text>
</comment>
<accession>A0A419I7T2</accession>
<dbReference type="AlphaFoldDB" id="A0A419I7T2"/>
<dbReference type="RefSeq" id="WP_120022558.1">
    <property type="nucleotide sequence ID" value="NZ_QZFV01000065.1"/>
</dbReference>
<dbReference type="OrthoDB" id="5170249at2"/>
<sequence length="122" mass="12585">MQDGYRVAPAKLDVAAAELDARAGVLHATQQAVAGEKVPATALGEVPSAAAAAKTVAETWSGISSGIDAQTQRAQRLRDGLVASSVGYRRADEQVAAMYRALLPKGSDGRIVTGHHLDIPAP</sequence>
<dbReference type="Proteomes" id="UP000285112">
    <property type="component" value="Unassembled WGS sequence"/>
</dbReference>
<reference evidence="1 2" key="1">
    <citation type="submission" date="2018-09" db="EMBL/GenBank/DDBJ databases">
        <title>YIM PH 21725 draft genome.</title>
        <authorList>
            <person name="Miao C."/>
        </authorList>
    </citation>
    <scope>NUCLEOTIDE SEQUENCE [LARGE SCALE GENOMIC DNA]</scope>
    <source>
        <strain evidence="2">YIM PH21725</strain>
    </source>
</reference>
<dbReference type="EMBL" id="QZFV01000065">
    <property type="protein sequence ID" value="RJQ88122.1"/>
    <property type="molecule type" value="Genomic_DNA"/>
</dbReference>
<name>A0A419I7T2_9PSEU</name>
<keyword evidence="2" id="KW-1185">Reference proteome</keyword>
<evidence type="ECO:0000313" key="1">
    <source>
        <dbReference type="EMBL" id="RJQ88122.1"/>
    </source>
</evidence>
<organism evidence="1 2">
    <name type="scientific">Amycolatopsis panacis</name>
    <dbReference type="NCBI Taxonomy" id="2340917"/>
    <lineage>
        <taxon>Bacteria</taxon>
        <taxon>Bacillati</taxon>
        <taxon>Actinomycetota</taxon>
        <taxon>Actinomycetes</taxon>
        <taxon>Pseudonocardiales</taxon>
        <taxon>Pseudonocardiaceae</taxon>
        <taxon>Amycolatopsis</taxon>
    </lineage>
</organism>
<evidence type="ECO:0000313" key="2">
    <source>
        <dbReference type="Proteomes" id="UP000285112"/>
    </source>
</evidence>
<evidence type="ECO:0008006" key="3">
    <source>
        <dbReference type="Google" id="ProtNLM"/>
    </source>
</evidence>
<proteinExistence type="predicted"/>
<protein>
    <recommendedName>
        <fullName evidence="3">PE domain-containing protein</fullName>
    </recommendedName>
</protein>